<dbReference type="InterPro" id="IPR029016">
    <property type="entry name" value="GAF-like_dom_sf"/>
</dbReference>
<dbReference type="InterPro" id="IPR007435">
    <property type="entry name" value="DUF484"/>
</dbReference>
<keyword evidence="1" id="KW-0175">Coiled coil</keyword>
<dbReference type="PANTHER" id="PTHR38765">
    <property type="entry name" value="DUF484 DOMAIN-CONTAINING PROTEIN"/>
    <property type="match status" value="1"/>
</dbReference>
<accession>A0AB39UV65</accession>
<dbReference type="AlphaFoldDB" id="A0AB39UV65"/>
<name>A0AB39UV65_9GAMM</name>
<dbReference type="Gene3D" id="3.30.450.40">
    <property type="match status" value="1"/>
</dbReference>
<evidence type="ECO:0000313" key="2">
    <source>
        <dbReference type="EMBL" id="XDT71853.1"/>
    </source>
</evidence>
<dbReference type="KEGG" id="tcd:AAIA72_13725"/>
<reference evidence="2" key="1">
    <citation type="submission" date="2024-05" db="EMBL/GenBank/DDBJ databases">
        <title>Genome sequencing of novel strain.</title>
        <authorList>
            <person name="Ganbat D."/>
            <person name="Ganbat S."/>
            <person name="Lee S.-J."/>
        </authorList>
    </citation>
    <scope>NUCLEOTIDE SEQUENCE</scope>
    <source>
        <strain evidence="2">SMD15-11</strain>
    </source>
</reference>
<evidence type="ECO:0000256" key="1">
    <source>
        <dbReference type="SAM" id="Coils"/>
    </source>
</evidence>
<organism evidence="2">
    <name type="scientific">Thermohahella caldifontis</name>
    <dbReference type="NCBI Taxonomy" id="3142973"/>
    <lineage>
        <taxon>Bacteria</taxon>
        <taxon>Pseudomonadati</taxon>
        <taxon>Pseudomonadota</taxon>
        <taxon>Gammaproteobacteria</taxon>
        <taxon>Oceanospirillales</taxon>
        <taxon>Hahellaceae</taxon>
        <taxon>Thermohahella</taxon>
    </lineage>
</organism>
<feature type="coiled-coil region" evidence="1">
    <location>
        <begin position="50"/>
        <end position="77"/>
    </location>
</feature>
<dbReference type="RefSeq" id="WP_369600877.1">
    <property type="nucleotide sequence ID" value="NZ_CP154858.1"/>
</dbReference>
<dbReference type="PANTHER" id="PTHR38765:SF1">
    <property type="entry name" value="DUF484 DOMAIN-CONTAINING PROTEIN"/>
    <property type="match status" value="1"/>
</dbReference>
<protein>
    <submittedName>
        <fullName evidence="2">DUF484 family protein</fullName>
    </submittedName>
</protein>
<sequence length="242" mass="27563">MTETTQNKNTAPALTDEQVVRYLRSHPDFFIEHDYLLNEIRLPHASGGAISLVERQVALFREQRDNLDRQLRALIETARQNDRFFEKSKRLIMNLLEAQTLEEAVIVLEDSFLGDFNVHTFSLTLFGPPRELPIQHVHWHAQEAVDEVFPRLLTDNRARCGRFPDAQMTLLFGRDRETVGSAALIPVQYGEPLGILAIGHRDPAYFDSSMGSMFLGYISDSLARILPRLIQGRASPGRTRHA</sequence>
<proteinExistence type="predicted"/>
<dbReference type="EMBL" id="CP154858">
    <property type="protein sequence ID" value="XDT71853.1"/>
    <property type="molecule type" value="Genomic_DNA"/>
</dbReference>
<dbReference type="Pfam" id="PF04340">
    <property type="entry name" value="DUF484"/>
    <property type="match status" value="1"/>
</dbReference>
<gene>
    <name evidence="2" type="ORF">AAIA72_13725</name>
</gene>